<sequence>MHVQQQVTVQTSVLALAGTVIFSVGFFCGYKIKMWRMDWLRWRRERLQKKIQQTQAQIDLIQRS</sequence>
<feature type="transmembrane region" description="Helical" evidence="2">
    <location>
        <begin position="12"/>
        <end position="32"/>
    </location>
</feature>
<dbReference type="Pfam" id="PF22002">
    <property type="entry name" value="MTLN"/>
    <property type="match status" value="1"/>
</dbReference>
<accession>A0A5B7I5B3</accession>
<reference evidence="3 4" key="1">
    <citation type="submission" date="2019-05" db="EMBL/GenBank/DDBJ databases">
        <title>Another draft genome of Portunus trituberculatus and its Hox gene families provides insights of decapod evolution.</title>
        <authorList>
            <person name="Jeong J.-H."/>
            <person name="Song I."/>
            <person name="Kim S."/>
            <person name="Choi T."/>
            <person name="Kim D."/>
            <person name="Ryu S."/>
            <person name="Kim W."/>
        </authorList>
    </citation>
    <scope>NUCLEOTIDE SEQUENCE [LARGE SCALE GENOMIC DNA]</scope>
    <source>
        <tissue evidence="3">Muscle</tissue>
    </source>
</reference>
<dbReference type="EMBL" id="VSRR010046050">
    <property type="protein sequence ID" value="MPC77523.1"/>
    <property type="molecule type" value="Genomic_DNA"/>
</dbReference>
<dbReference type="AlphaFoldDB" id="A0A5B7I5B3"/>
<keyword evidence="2" id="KW-1133">Transmembrane helix</keyword>
<gene>
    <name evidence="3" type="ORF">E2C01_071980</name>
</gene>
<evidence type="ECO:0000256" key="2">
    <source>
        <dbReference type="SAM" id="Phobius"/>
    </source>
</evidence>
<dbReference type="Proteomes" id="UP000324222">
    <property type="component" value="Unassembled WGS sequence"/>
</dbReference>
<keyword evidence="1" id="KW-0175">Coiled coil</keyword>
<evidence type="ECO:0008006" key="5">
    <source>
        <dbReference type="Google" id="ProtNLM"/>
    </source>
</evidence>
<dbReference type="InterPro" id="IPR038778">
    <property type="entry name" value="Mtln"/>
</dbReference>
<protein>
    <recommendedName>
        <fullName evidence="5">Mitoregulin</fullName>
    </recommendedName>
</protein>
<keyword evidence="2" id="KW-0472">Membrane</keyword>
<keyword evidence="2" id="KW-0812">Transmembrane</keyword>
<comment type="caution">
    <text evidence="3">The sequence shown here is derived from an EMBL/GenBank/DDBJ whole genome shotgun (WGS) entry which is preliminary data.</text>
</comment>
<feature type="coiled-coil region" evidence="1">
    <location>
        <begin position="37"/>
        <end position="64"/>
    </location>
</feature>
<evidence type="ECO:0000313" key="4">
    <source>
        <dbReference type="Proteomes" id="UP000324222"/>
    </source>
</evidence>
<evidence type="ECO:0000256" key="1">
    <source>
        <dbReference type="SAM" id="Coils"/>
    </source>
</evidence>
<name>A0A5B7I5B3_PORTR</name>
<proteinExistence type="predicted"/>
<organism evidence="3 4">
    <name type="scientific">Portunus trituberculatus</name>
    <name type="common">Swimming crab</name>
    <name type="synonym">Neptunus trituberculatus</name>
    <dbReference type="NCBI Taxonomy" id="210409"/>
    <lineage>
        <taxon>Eukaryota</taxon>
        <taxon>Metazoa</taxon>
        <taxon>Ecdysozoa</taxon>
        <taxon>Arthropoda</taxon>
        <taxon>Crustacea</taxon>
        <taxon>Multicrustacea</taxon>
        <taxon>Malacostraca</taxon>
        <taxon>Eumalacostraca</taxon>
        <taxon>Eucarida</taxon>
        <taxon>Decapoda</taxon>
        <taxon>Pleocyemata</taxon>
        <taxon>Brachyura</taxon>
        <taxon>Eubrachyura</taxon>
        <taxon>Portunoidea</taxon>
        <taxon>Portunidae</taxon>
        <taxon>Portuninae</taxon>
        <taxon>Portunus</taxon>
    </lineage>
</organism>
<evidence type="ECO:0000313" key="3">
    <source>
        <dbReference type="EMBL" id="MPC77523.1"/>
    </source>
</evidence>
<keyword evidence="4" id="KW-1185">Reference proteome</keyword>